<dbReference type="Proteomes" id="UP000029981">
    <property type="component" value="Chromosome 3"/>
</dbReference>
<name>A0A0A0L8P3_CUCSA</name>
<protein>
    <submittedName>
        <fullName evidence="1">Uncharacterized protein</fullName>
    </submittedName>
</protein>
<reference evidence="1 2" key="2">
    <citation type="journal article" date="2009" name="PLoS ONE">
        <title>An integrated genetic and cytogenetic map of the cucumber genome.</title>
        <authorList>
            <person name="Ren Y."/>
            <person name="Zhang Z."/>
            <person name="Liu J."/>
            <person name="Staub J.E."/>
            <person name="Han Y."/>
            <person name="Cheng Z."/>
            <person name="Li X."/>
            <person name="Lu J."/>
            <person name="Miao H."/>
            <person name="Kang H."/>
            <person name="Xie B."/>
            <person name="Gu X."/>
            <person name="Wang X."/>
            <person name="Du Y."/>
            <person name="Jin W."/>
            <person name="Huang S."/>
        </authorList>
    </citation>
    <scope>NUCLEOTIDE SEQUENCE [LARGE SCALE GENOMIC DNA]</scope>
    <source>
        <strain evidence="2">cv. 9930</strain>
    </source>
</reference>
<evidence type="ECO:0000313" key="2">
    <source>
        <dbReference type="Proteomes" id="UP000029981"/>
    </source>
</evidence>
<accession>A0A0A0L8P3</accession>
<reference evidence="1 2" key="3">
    <citation type="journal article" date="2010" name="BMC Genomics">
        <title>Transcriptome sequencing and comparative analysis of cucumber flowers with different sex types.</title>
        <authorList>
            <person name="Guo S."/>
            <person name="Zheng Y."/>
            <person name="Joung J.G."/>
            <person name="Liu S."/>
            <person name="Zhang Z."/>
            <person name="Crasta O.R."/>
            <person name="Sobral B.W."/>
            <person name="Xu Y."/>
            <person name="Huang S."/>
            <person name="Fei Z."/>
        </authorList>
    </citation>
    <scope>NUCLEOTIDE SEQUENCE [LARGE SCALE GENOMIC DNA]</scope>
    <source>
        <strain evidence="2">cv. 9930</strain>
    </source>
</reference>
<reference evidence="1 2" key="4">
    <citation type="journal article" date="2011" name="BMC Genomics">
        <title>RNA-Seq improves annotation of protein-coding genes in the cucumber genome.</title>
        <authorList>
            <person name="Li Z."/>
            <person name="Zhang Z."/>
            <person name="Yan P."/>
            <person name="Huang S."/>
            <person name="Fei Z."/>
            <person name="Lin K."/>
        </authorList>
    </citation>
    <scope>NUCLEOTIDE SEQUENCE [LARGE SCALE GENOMIC DNA]</scope>
    <source>
        <strain evidence="2">cv. 9930</strain>
    </source>
</reference>
<sequence>MLCIAFPSNQSSRIKKRTLLPSVPTGIHIRRLKSPNLPTAVFNLSRPIPSIPSSTRFSSIFQFPLRFPFFFSNSSGIQGSDVLFITLYLCLNFDFKFSASLAASDLPSSIGFFLSSSLVLGFLFRFNSVPGVLFRRAPRIYSKVCQATVEVYDHVRVQLVTLFLKKRN</sequence>
<dbReference type="AlphaFoldDB" id="A0A0A0L8P3"/>
<keyword evidence="2" id="KW-1185">Reference proteome</keyword>
<proteinExistence type="predicted"/>
<reference evidence="1 2" key="1">
    <citation type="journal article" date="2009" name="Nat. Genet.">
        <title>The genome of the cucumber, Cucumis sativus L.</title>
        <authorList>
            <person name="Huang S."/>
            <person name="Li R."/>
            <person name="Zhang Z."/>
            <person name="Li L."/>
            <person name="Gu X."/>
            <person name="Fan W."/>
            <person name="Lucas W.J."/>
            <person name="Wang X."/>
            <person name="Xie B."/>
            <person name="Ni P."/>
            <person name="Ren Y."/>
            <person name="Zhu H."/>
            <person name="Li J."/>
            <person name="Lin K."/>
            <person name="Jin W."/>
            <person name="Fei Z."/>
            <person name="Li G."/>
            <person name="Staub J."/>
            <person name="Kilian A."/>
            <person name="van der Vossen E.A."/>
            <person name="Wu Y."/>
            <person name="Guo J."/>
            <person name="He J."/>
            <person name="Jia Z."/>
            <person name="Ren Y."/>
            <person name="Tian G."/>
            <person name="Lu Y."/>
            <person name="Ruan J."/>
            <person name="Qian W."/>
            <person name="Wang M."/>
            <person name="Huang Q."/>
            <person name="Li B."/>
            <person name="Xuan Z."/>
            <person name="Cao J."/>
            <person name="Asan"/>
            <person name="Wu Z."/>
            <person name="Zhang J."/>
            <person name="Cai Q."/>
            <person name="Bai Y."/>
            <person name="Zhao B."/>
            <person name="Han Y."/>
            <person name="Li Y."/>
            <person name="Li X."/>
            <person name="Wang S."/>
            <person name="Shi Q."/>
            <person name="Liu S."/>
            <person name="Cho W.K."/>
            <person name="Kim J.Y."/>
            <person name="Xu Y."/>
            <person name="Heller-Uszynska K."/>
            <person name="Miao H."/>
            <person name="Cheng Z."/>
            <person name="Zhang S."/>
            <person name="Wu J."/>
            <person name="Yang Y."/>
            <person name="Kang H."/>
            <person name="Li M."/>
            <person name="Liang H."/>
            <person name="Ren X."/>
            <person name="Shi Z."/>
            <person name="Wen M."/>
            <person name="Jian M."/>
            <person name="Yang H."/>
            <person name="Zhang G."/>
            <person name="Yang Z."/>
            <person name="Chen R."/>
            <person name="Liu S."/>
            <person name="Li J."/>
            <person name="Ma L."/>
            <person name="Liu H."/>
            <person name="Zhou Y."/>
            <person name="Zhao J."/>
            <person name="Fang X."/>
            <person name="Li G."/>
            <person name="Fang L."/>
            <person name="Li Y."/>
            <person name="Liu D."/>
            <person name="Zheng H."/>
            <person name="Zhang Y."/>
            <person name="Qin N."/>
            <person name="Li Z."/>
            <person name="Yang G."/>
            <person name="Yang S."/>
            <person name="Bolund L."/>
            <person name="Kristiansen K."/>
            <person name="Zheng H."/>
            <person name="Li S."/>
            <person name="Zhang X."/>
            <person name="Yang H."/>
            <person name="Wang J."/>
            <person name="Sun R."/>
            <person name="Zhang B."/>
            <person name="Jiang S."/>
            <person name="Wang J."/>
            <person name="Du Y."/>
            <person name="Li S."/>
        </authorList>
    </citation>
    <scope>NUCLEOTIDE SEQUENCE [LARGE SCALE GENOMIC DNA]</scope>
    <source>
        <strain evidence="2">cv. 9930</strain>
    </source>
</reference>
<dbReference type="Gramene" id="KGN58198">
    <property type="protein sequence ID" value="KGN58198"/>
    <property type="gene ID" value="Csa_3G589560"/>
</dbReference>
<evidence type="ECO:0000313" key="1">
    <source>
        <dbReference type="EMBL" id="KGN58198.1"/>
    </source>
</evidence>
<dbReference type="EMBL" id="CM002924">
    <property type="protein sequence ID" value="KGN58198.1"/>
    <property type="molecule type" value="Genomic_DNA"/>
</dbReference>
<organism evidence="1 2">
    <name type="scientific">Cucumis sativus</name>
    <name type="common">Cucumber</name>
    <dbReference type="NCBI Taxonomy" id="3659"/>
    <lineage>
        <taxon>Eukaryota</taxon>
        <taxon>Viridiplantae</taxon>
        <taxon>Streptophyta</taxon>
        <taxon>Embryophyta</taxon>
        <taxon>Tracheophyta</taxon>
        <taxon>Spermatophyta</taxon>
        <taxon>Magnoliopsida</taxon>
        <taxon>eudicotyledons</taxon>
        <taxon>Gunneridae</taxon>
        <taxon>Pentapetalae</taxon>
        <taxon>rosids</taxon>
        <taxon>fabids</taxon>
        <taxon>Cucurbitales</taxon>
        <taxon>Cucurbitaceae</taxon>
        <taxon>Benincaseae</taxon>
        <taxon>Cucumis</taxon>
    </lineage>
</organism>
<gene>
    <name evidence="1" type="ORF">Csa_3G589560</name>
</gene>